<evidence type="ECO:0000256" key="2">
    <source>
        <dbReference type="SAM" id="MobiDB-lite"/>
    </source>
</evidence>
<protein>
    <recommendedName>
        <fullName evidence="3">DRBM domain-containing protein</fullName>
    </recommendedName>
</protein>
<accession>A0A4W5S0L8</accession>
<name>A0A4W5S0L8_9TELE</name>
<feature type="region of interest" description="Disordered" evidence="2">
    <location>
        <begin position="144"/>
        <end position="172"/>
    </location>
</feature>
<keyword evidence="1" id="KW-0694">RNA-binding</keyword>
<reference evidence="4" key="2">
    <citation type="submission" date="2025-08" db="UniProtKB">
        <authorList>
            <consortium name="Ensembl"/>
        </authorList>
    </citation>
    <scope>IDENTIFICATION</scope>
</reference>
<dbReference type="GO" id="GO:0003723">
    <property type="term" value="F:RNA binding"/>
    <property type="evidence" value="ECO:0007669"/>
    <property type="project" value="UniProtKB-UniRule"/>
</dbReference>
<dbReference type="AlphaFoldDB" id="A0A4W5S0L8"/>
<dbReference type="SUPFAM" id="SSF54768">
    <property type="entry name" value="dsRNA-binding domain-like"/>
    <property type="match status" value="1"/>
</dbReference>
<feature type="domain" description="DRBM" evidence="3">
    <location>
        <begin position="67"/>
        <end position="89"/>
    </location>
</feature>
<evidence type="ECO:0000256" key="1">
    <source>
        <dbReference type="PROSITE-ProRule" id="PRU00266"/>
    </source>
</evidence>
<sequence length="172" mass="18687">MAFAFLYKYGGRATRETGGGNVCPSAILFGAICCIRHDIRLVLHKVCHICPPNGLLEAHRTGIPQHGSGTSKKPAKPNAAAKMLSRIHDVPVDLSSSHEMEAEDDTFTIVRHGLCSLWHKIAHDQQGEAGKCKGLGCTWDSEELSRRDDTAAEEPLSQLSQLSRPSSKELAC</sequence>
<dbReference type="Ensembl" id="ENSHHUT00000093950.1">
    <property type="protein sequence ID" value="ENSHHUP00000091139.1"/>
    <property type="gene ID" value="ENSHHUG00000052589.1"/>
</dbReference>
<dbReference type="Proteomes" id="UP000314982">
    <property type="component" value="Unassembled WGS sequence"/>
</dbReference>
<organism evidence="4 5">
    <name type="scientific">Hucho hucho</name>
    <name type="common">huchen</name>
    <dbReference type="NCBI Taxonomy" id="62062"/>
    <lineage>
        <taxon>Eukaryota</taxon>
        <taxon>Metazoa</taxon>
        <taxon>Chordata</taxon>
        <taxon>Craniata</taxon>
        <taxon>Vertebrata</taxon>
        <taxon>Euteleostomi</taxon>
        <taxon>Actinopterygii</taxon>
        <taxon>Neopterygii</taxon>
        <taxon>Teleostei</taxon>
        <taxon>Protacanthopterygii</taxon>
        <taxon>Salmoniformes</taxon>
        <taxon>Salmonidae</taxon>
        <taxon>Salmoninae</taxon>
        <taxon>Hucho</taxon>
    </lineage>
</organism>
<dbReference type="PROSITE" id="PS50137">
    <property type="entry name" value="DS_RBD"/>
    <property type="match status" value="1"/>
</dbReference>
<keyword evidence="5" id="KW-1185">Reference proteome</keyword>
<feature type="compositionally biased region" description="Low complexity" evidence="2">
    <location>
        <begin position="155"/>
        <end position="165"/>
    </location>
</feature>
<evidence type="ECO:0000313" key="5">
    <source>
        <dbReference type="Proteomes" id="UP000314982"/>
    </source>
</evidence>
<dbReference type="STRING" id="62062.ENSHHUP00000091139"/>
<dbReference type="InterPro" id="IPR014720">
    <property type="entry name" value="dsRBD_dom"/>
</dbReference>
<proteinExistence type="predicted"/>
<reference evidence="4" key="3">
    <citation type="submission" date="2025-09" db="UniProtKB">
        <authorList>
            <consortium name="Ensembl"/>
        </authorList>
    </citation>
    <scope>IDENTIFICATION</scope>
</reference>
<evidence type="ECO:0000313" key="4">
    <source>
        <dbReference type="Ensembl" id="ENSHHUP00000091139.1"/>
    </source>
</evidence>
<reference evidence="5" key="1">
    <citation type="submission" date="2018-06" db="EMBL/GenBank/DDBJ databases">
        <title>Genome assembly of Danube salmon.</title>
        <authorList>
            <person name="Macqueen D.J."/>
            <person name="Gundappa M.K."/>
        </authorList>
    </citation>
    <scope>NUCLEOTIDE SEQUENCE [LARGE SCALE GENOMIC DNA]</scope>
</reference>
<evidence type="ECO:0000259" key="3">
    <source>
        <dbReference type="PROSITE" id="PS50137"/>
    </source>
</evidence>